<dbReference type="EMBL" id="CP014869">
    <property type="protein sequence ID" value="AMT93044.1"/>
    <property type="molecule type" value="Genomic_DNA"/>
</dbReference>
<name>A0A142NJU5_BRELN</name>
<gene>
    <name evidence="1" type="ORF">A2T55_03965</name>
</gene>
<sequence>MVIEVDGEDAAALRQIWQVTDRIAAAVAQPREAAPGTSLSEDDQLTQLEGLASAVIWKSMSLCVEGLQAFAALWLGSEVLSRSTAFGFAHRPALIGACQAAWILGADGRDERLRRVHSVALTMTNDELDSKTDIASMQHIFQDDRRVRQSELDDLERRRSALSRQLGGNPISLTRVFRELALALPAHRFFANDDAEQLGETLRAQWRTHSADCHGGGWQHRFSDPLSSNDDPNSLEVRREADVGMIIAKTMTAAMVGLTALEDWQEQAGFQVE</sequence>
<evidence type="ECO:0000313" key="1">
    <source>
        <dbReference type="EMBL" id="AMT93044.1"/>
    </source>
</evidence>
<protein>
    <submittedName>
        <fullName evidence="1">Uncharacterized protein</fullName>
    </submittedName>
</protein>
<evidence type="ECO:0000313" key="2">
    <source>
        <dbReference type="Proteomes" id="UP000075950"/>
    </source>
</evidence>
<organism evidence="1 2">
    <name type="scientific">Brevibacterium linens</name>
    <dbReference type="NCBI Taxonomy" id="1703"/>
    <lineage>
        <taxon>Bacteria</taxon>
        <taxon>Bacillati</taxon>
        <taxon>Actinomycetota</taxon>
        <taxon>Actinomycetes</taxon>
        <taxon>Micrococcales</taxon>
        <taxon>Brevibacteriaceae</taxon>
        <taxon>Brevibacterium</taxon>
    </lineage>
</organism>
<accession>A0A142NJU5</accession>
<reference evidence="2" key="1">
    <citation type="submission" date="2016-03" db="EMBL/GenBank/DDBJ databases">
        <authorList>
            <person name="Ploux O."/>
        </authorList>
    </citation>
    <scope>NUCLEOTIDE SEQUENCE [LARGE SCALE GENOMIC DNA]</scope>
    <source>
        <strain evidence="2">BS258</strain>
    </source>
</reference>
<dbReference type="KEGG" id="bly:A2T55_03965"/>
<dbReference type="RefSeq" id="WP_062861018.1">
    <property type="nucleotide sequence ID" value="NZ_CP014869.1"/>
</dbReference>
<dbReference type="Proteomes" id="UP000075950">
    <property type="component" value="Chromosome"/>
</dbReference>
<proteinExistence type="predicted"/>
<dbReference type="AlphaFoldDB" id="A0A142NJU5"/>